<evidence type="ECO:0000313" key="3">
    <source>
        <dbReference type="Proteomes" id="UP000472335"/>
    </source>
</evidence>
<feature type="non-terminal residue" evidence="2">
    <location>
        <position position="121"/>
    </location>
</feature>
<proteinExistence type="predicted"/>
<sequence length="121" mass="12431">MDAPTTTSADNGTSGGSGEGGWFTPRNKPEPPAGGEQETTEGSRLAALRPVGRPATRDGEAAQKRIPPAKEDNPADVGATNPTSTNVPGGQPPAHRNPSETPNPPQPEPEPRVPEQRSAPA</sequence>
<dbReference type="EMBL" id="JAAKZY010000038">
    <property type="protein sequence ID" value="NGO08797.1"/>
    <property type="molecule type" value="Genomic_DNA"/>
</dbReference>
<accession>A0A6G4V4J9</accession>
<feature type="region of interest" description="Disordered" evidence="1">
    <location>
        <begin position="1"/>
        <end position="121"/>
    </location>
</feature>
<reference evidence="2 3" key="1">
    <citation type="submission" date="2020-02" db="EMBL/GenBank/DDBJ databases">
        <title>Whole-genome analyses of novel actinobacteria.</title>
        <authorList>
            <person name="Sahin N."/>
            <person name="Gencbay T."/>
        </authorList>
    </citation>
    <scope>NUCLEOTIDE SEQUENCE [LARGE SCALE GENOMIC DNA]</scope>
    <source>
        <strain evidence="2 3">HC44</strain>
    </source>
</reference>
<gene>
    <name evidence="2" type="ORF">G5C60_14585</name>
</gene>
<evidence type="ECO:0000313" key="2">
    <source>
        <dbReference type="EMBL" id="NGO08797.1"/>
    </source>
</evidence>
<name>A0A6G4V4J9_9ACTN</name>
<feature type="compositionally biased region" description="Basic and acidic residues" evidence="1">
    <location>
        <begin position="55"/>
        <end position="73"/>
    </location>
</feature>
<feature type="compositionally biased region" description="Polar residues" evidence="1">
    <location>
        <begin position="1"/>
        <end position="11"/>
    </location>
</feature>
<comment type="caution">
    <text evidence="2">The sequence shown here is derived from an EMBL/GenBank/DDBJ whole genome shotgun (WGS) entry which is preliminary data.</text>
</comment>
<organism evidence="2 3">
    <name type="scientific">Streptomyces scabichelini</name>
    <dbReference type="NCBI Taxonomy" id="2711217"/>
    <lineage>
        <taxon>Bacteria</taxon>
        <taxon>Bacillati</taxon>
        <taxon>Actinomycetota</taxon>
        <taxon>Actinomycetes</taxon>
        <taxon>Kitasatosporales</taxon>
        <taxon>Streptomycetaceae</taxon>
        <taxon>Streptomyces</taxon>
    </lineage>
</organism>
<dbReference type="Proteomes" id="UP000472335">
    <property type="component" value="Unassembled WGS sequence"/>
</dbReference>
<keyword evidence="3" id="KW-1185">Reference proteome</keyword>
<protein>
    <submittedName>
        <fullName evidence="2">Flavohemoprotein</fullName>
    </submittedName>
</protein>
<evidence type="ECO:0000256" key="1">
    <source>
        <dbReference type="SAM" id="MobiDB-lite"/>
    </source>
</evidence>
<dbReference type="AlphaFoldDB" id="A0A6G4V4J9"/>